<keyword evidence="2" id="KW-1185">Reference proteome</keyword>
<accession>W3XGD1</accession>
<dbReference type="Proteomes" id="UP000030651">
    <property type="component" value="Unassembled WGS sequence"/>
</dbReference>
<dbReference type="EMBL" id="KI912110">
    <property type="protein sequence ID" value="ETS85069.1"/>
    <property type="molecule type" value="Genomic_DNA"/>
</dbReference>
<gene>
    <name evidence="1" type="ORF">PFICI_03094</name>
</gene>
<dbReference type="OrthoDB" id="10594144at2759"/>
<proteinExistence type="predicted"/>
<evidence type="ECO:0000313" key="2">
    <source>
        <dbReference type="Proteomes" id="UP000030651"/>
    </source>
</evidence>
<protein>
    <submittedName>
        <fullName evidence="1">Uncharacterized protein</fullName>
    </submittedName>
</protein>
<evidence type="ECO:0000313" key="1">
    <source>
        <dbReference type="EMBL" id="ETS85069.1"/>
    </source>
</evidence>
<name>W3XGD1_PESFW</name>
<organism evidence="1 2">
    <name type="scientific">Pestalotiopsis fici (strain W106-1 / CGMCC3.15140)</name>
    <dbReference type="NCBI Taxonomy" id="1229662"/>
    <lineage>
        <taxon>Eukaryota</taxon>
        <taxon>Fungi</taxon>
        <taxon>Dikarya</taxon>
        <taxon>Ascomycota</taxon>
        <taxon>Pezizomycotina</taxon>
        <taxon>Sordariomycetes</taxon>
        <taxon>Xylariomycetidae</taxon>
        <taxon>Amphisphaeriales</taxon>
        <taxon>Sporocadaceae</taxon>
        <taxon>Pestalotiopsis</taxon>
    </lineage>
</organism>
<dbReference type="AlphaFoldDB" id="W3XGD1"/>
<dbReference type="HOGENOM" id="CLU_1428450_0_0_1"/>
<dbReference type="InParanoid" id="W3XGD1"/>
<dbReference type="KEGG" id="pfy:PFICI_03094"/>
<sequence>MDFFYSTVFCMIYLYALDYDCTDILNGPPANRVLEAIKYIMSDSFLRDSGLSHAPLLVEDINGMIIYQCNVCDPGRDKRQYENIQKFSIALWNSSYSSTPRCLTTLDFLDRSLELFDEQTLVGTVWPVIYWFSLPHNDFRREGPKEVPGGSFQQCLDILVANLAFLTNSQNDLDREKVEALTNWLPWLED</sequence>
<reference evidence="2" key="1">
    <citation type="journal article" date="2015" name="BMC Genomics">
        <title>Genomic and transcriptomic analysis of the endophytic fungus Pestalotiopsis fici reveals its lifestyle and high potential for synthesis of natural products.</title>
        <authorList>
            <person name="Wang X."/>
            <person name="Zhang X."/>
            <person name="Liu L."/>
            <person name="Xiang M."/>
            <person name="Wang W."/>
            <person name="Sun X."/>
            <person name="Che Y."/>
            <person name="Guo L."/>
            <person name="Liu G."/>
            <person name="Guo L."/>
            <person name="Wang C."/>
            <person name="Yin W.B."/>
            <person name="Stadler M."/>
            <person name="Zhang X."/>
            <person name="Liu X."/>
        </authorList>
    </citation>
    <scope>NUCLEOTIDE SEQUENCE [LARGE SCALE GENOMIC DNA]</scope>
    <source>
        <strain evidence="2">W106-1 / CGMCC3.15140</strain>
    </source>
</reference>
<dbReference type="RefSeq" id="XP_007829866.1">
    <property type="nucleotide sequence ID" value="XM_007831675.1"/>
</dbReference>
<dbReference type="GeneID" id="19268107"/>